<organism evidence="2 3">
    <name type="scientific">Eumeta variegata</name>
    <name type="common">Bagworm moth</name>
    <name type="synonym">Eumeta japonica</name>
    <dbReference type="NCBI Taxonomy" id="151549"/>
    <lineage>
        <taxon>Eukaryota</taxon>
        <taxon>Metazoa</taxon>
        <taxon>Ecdysozoa</taxon>
        <taxon>Arthropoda</taxon>
        <taxon>Hexapoda</taxon>
        <taxon>Insecta</taxon>
        <taxon>Pterygota</taxon>
        <taxon>Neoptera</taxon>
        <taxon>Endopterygota</taxon>
        <taxon>Lepidoptera</taxon>
        <taxon>Glossata</taxon>
        <taxon>Ditrysia</taxon>
        <taxon>Tineoidea</taxon>
        <taxon>Psychidae</taxon>
        <taxon>Oiketicinae</taxon>
        <taxon>Eumeta</taxon>
    </lineage>
</organism>
<protein>
    <submittedName>
        <fullName evidence="2">Uncharacterized protein</fullName>
    </submittedName>
</protein>
<keyword evidence="3" id="KW-1185">Reference proteome</keyword>
<evidence type="ECO:0000313" key="2">
    <source>
        <dbReference type="EMBL" id="GBP87221.1"/>
    </source>
</evidence>
<evidence type="ECO:0000256" key="1">
    <source>
        <dbReference type="SAM" id="MobiDB-lite"/>
    </source>
</evidence>
<reference evidence="2 3" key="1">
    <citation type="journal article" date="2019" name="Commun. Biol.">
        <title>The bagworm genome reveals a unique fibroin gene that provides high tensile strength.</title>
        <authorList>
            <person name="Kono N."/>
            <person name="Nakamura H."/>
            <person name="Ohtoshi R."/>
            <person name="Tomita M."/>
            <person name="Numata K."/>
            <person name="Arakawa K."/>
        </authorList>
    </citation>
    <scope>NUCLEOTIDE SEQUENCE [LARGE SCALE GENOMIC DNA]</scope>
</reference>
<feature type="compositionally biased region" description="Basic and acidic residues" evidence="1">
    <location>
        <begin position="27"/>
        <end position="48"/>
    </location>
</feature>
<evidence type="ECO:0000313" key="3">
    <source>
        <dbReference type="Proteomes" id="UP000299102"/>
    </source>
</evidence>
<accession>A0A4C1ZEJ1</accession>
<dbReference type="EMBL" id="BGZK01001845">
    <property type="protein sequence ID" value="GBP87221.1"/>
    <property type="molecule type" value="Genomic_DNA"/>
</dbReference>
<dbReference type="Proteomes" id="UP000299102">
    <property type="component" value="Unassembled WGS sequence"/>
</dbReference>
<feature type="compositionally biased region" description="Basic residues" evidence="1">
    <location>
        <begin position="51"/>
        <end position="60"/>
    </location>
</feature>
<name>A0A4C1ZEJ1_EUMVA</name>
<proteinExistence type="predicted"/>
<dbReference type="AlphaFoldDB" id="A0A4C1ZEJ1"/>
<feature type="region of interest" description="Disordered" evidence="1">
    <location>
        <begin position="27"/>
        <end position="60"/>
    </location>
</feature>
<sequence>MSHTFSPIHNVSRLVYVAGVRKAKAYESRSRDGERDGVRGRSLEERSPRGNSRKSRRSSRISRYKWEYGIGNKIDSAAGIVIRIGALSKLEAGPRFELTAGSIDERNTCHLHASEAAGEKLVWNKDSVYSTRFDTSECVIDVRNCYD</sequence>
<gene>
    <name evidence="2" type="ORF">EVAR_59117_1</name>
</gene>
<comment type="caution">
    <text evidence="2">The sequence shown here is derived from an EMBL/GenBank/DDBJ whole genome shotgun (WGS) entry which is preliminary data.</text>
</comment>